<dbReference type="SUPFAM" id="SSF52467">
    <property type="entry name" value="DHS-like NAD/FAD-binding domain"/>
    <property type="match status" value="1"/>
</dbReference>
<dbReference type="Proteomes" id="UP000093159">
    <property type="component" value="Unassembled WGS sequence"/>
</dbReference>
<organism evidence="1 2">
    <name type="scientific">Arcobacter porcinus</name>
    <dbReference type="NCBI Taxonomy" id="1935204"/>
    <lineage>
        <taxon>Bacteria</taxon>
        <taxon>Pseudomonadati</taxon>
        <taxon>Campylobacterota</taxon>
        <taxon>Epsilonproteobacteria</taxon>
        <taxon>Campylobacterales</taxon>
        <taxon>Arcobacteraceae</taxon>
        <taxon>Arcobacter</taxon>
    </lineage>
</organism>
<dbReference type="RefSeq" id="WP_066179687.1">
    <property type="nucleotide sequence ID" value="NZ_LDIR01000004.1"/>
</dbReference>
<gene>
    <name evidence="1" type="ORF">AAX28_01746</name>
</gene>
<keyword evidence="2" id="KW-1185">Reference proteome</keyword>
<name>A0ABX2YA73_9BACT</name>
<evidence type="ECO:0000313" key="1">
    <source>
        <dbReference type="EMBL" id="OCL90265.1"/>
    </source>
</evidence>
<proteinExistence type="predicted"/>
<evidence type="ECO:0008006" key="3">
    <source>
        <dbReference type="Google" id="ProtNLM"/>
    </source>
</evidence>
<dbReference type="InterPro" id="IPR029035">
    <property type="entry name" value="DHS-like_NAD/FAD-binding_dom"/>
</dbReference>
<dbReference type="EMBL" id="LDIR01000004">
    <property type="protein sequence ID" value="OCL90265.1"/>
    <property type="molecule type" value="Genomic_DNA"/>
</dbReference>
<protein>
    <recommendedName>
        <fullName evidence="3">SIR2-like domain-containing protein</fullName>
    </recommendedName>
</protein>
<reference evidence="1 2" key="1">
    <citation type="submission" date="2015-05" db="EMBL/GenBank/DDBJ databases">
        <authorList>
            <person name="Rovetto F."/>
            <person name="Cocolin L."/>
            <person name="Illeghems K."/>
            <person name="Van Nieuwerburgh F."/>
            <person name="Houf K."/>
        </authorList>
    </citation>
    <scope>NUCLEOTIDE SEQUENCE [LARGE SCALE GENOMIC DNA]</scope>
    <source>
        <strain evidence="1 2">117434</strain>
    </source>
</reference>
<sequence>MKLGLLIGAGASYEVGMPLVNELTNIVKVNILKRIHLFDFKDDKNLKEIFIFKVKNMTNYEVAIGELENMYLENHSDILHGIIIQFIECIQLLLLEDQIRIKMFFSEKIKDYYGIKTLFEKYKNINIFSLNHDIIFEEILRYYDIPYKDCFYKSNECNYSNLGNFKVLTLEQLKRNNFDWYNENEEGINLLKLHGSIDIFTAEDETLLLKIDSQYKDFYSLYDEIEKLEKQNIKVCEKDKTRVVNELTVYDNKNMLQFLRRSLLSGEHKFDNQMQQIIPKEFLEIFNSKLNNLDELVIIGYSLGDKHINNILFKWLDNYKKRITIYDPYLELSEDFRKYENQISLKKATFTDFCLDIENKKEEKDSKMKREILNKIRDDLMQIRLNN</sequence>
<accession>A0ABX2YA73</accession>
<evidence type="ECO:0000313" key="2">
    <source>
        <dbReference type="Proteomes" id="UP000093159"/>
    </source>
</evidence>
<comment type="caution">
    <text evidence="1">The sequence shown here is derived from an EMBL/GenBank/DDBJ whole genome shotgun (WGS) entry which is preliminary data.</text>
</comment>